<dbReference type="InterPro" id="IPR036390">
    <property type="entry name" value="WH_DNA-bd_sf"/>
</dbReference>
<dbReference type="PANTHER" id="PTHR30346:SF28">
    <property type="entry name" value="HTH-TYPE TRANSCRIPTIONAL REGULATOR CYNR"/>
    <property type="match status" value="1"/>
</dbReference>
<comment type="similarity">
    <text evidence="1">Belongs to the LysR transcriptional regulatory family.</text>
</comment>
<reference evidence="7" key="1">
    <citation type="submission" date="2018-03" db="EMBL/GenBank/DDBJ databases">
        <authorList>
            <person name="Navarro De La Torre S."/>
        </authorList>
    </citation>
    <scope>NUCLEOTIDE SEQUENCE [LARGE SCALE GENOMIC DNA]</scope>
    <source>
        <strain evidence="7">EAod3</strain>
    </source>
</reference>
<dbReference type="FunFam" id="1.10.10.10:FF:000001">
    <property type="entry name" value="LysR family transcriptional regulator"/>
    <property type="match status" value="1"/>
</dbReference>
<evidence type="ECO:0000256" key="2">
    <source>
        <dbReference type="ARBA" id="ARBA00023015"/>
    </source>
</evidence>
<dbReference type="PANTHER" id="PTHR30346">
    <property type="entry name" value="TRANSCRIPTIONAL DUAL REGULATOR HCAR-RELATED"/>
    <property type="match status" value="1"/>
</dbReference>
<protein>
    <submittedName>
        <fullName evidence="6">HTH-type transcriptional regulator GltC</fullName>
    </submittedName>
</protein>
<dbReference type="SUPFAM" id="SSF46785">
    <property type="entry name" value="Winged helix' DNA-binding domain"/>
    <property type="match status" value="1"/>
</dbReference>
<dbReference type="RefSeq" id="WP_108842604.1">
    <property type="nucleotide sequence ID" value="NZ_ONZI01000002.1"/>
</dbReference>
<dbReference type="InterPro" id="IPR005119">
    <property type="entry name" value="LysR_subst-bd"/>
</dbReference>
<accession>A0A2R8CLU1</accession>
<dbReference type="CDD" id="cd05466">
    <property type="entry name" value="PBP2_LTTR_substrate"/>
    <property type="match status" value="1"/>
</dbReference>
<dbReference type="GO" id="GO:0003677">
    <property type="term" value="F:DNA binding"/>
    <property type="evidence" value="ECO:0007669"/>
    <property type="project" value="UniProtKB-KW"/>
</dbReference>
<evidence type="ECO:0000313" key="6">
    <source>
        <dbReference type="EMBL" id="SPJ33793.1"/>
    </source>
</evidence>
<dbReference type="GO" id="GO:0032993">
    <property type="term" value="C:protein-DNA complex"/>
    <property type="evidence" value="ECO:0007669"/>
    <property type="project" value="TreeGrafter"/>
</dbReference>
<dbReference type="AlphaFoldDB" id="A0A2R8CLU1"/>
<keyword evidence="4" id="KW-0804">Transcription</keyword>
<name>A0A2R8CLU1_9GAMM</name>
<dbReference type="PRINTS" id="PR00039">
    <property type="entry name" value="HTHLYSR"/>
</dbReference>
<dbReference type="Gene3D" id="3.40.190.290">
    <property type="match status" value="1"/>
</dbReference>
<dbReference type="Proteomes" id="UP000244934">
    <property type="component" value="Unassembled WGS sequence"/>
</dbReference>
<dbReference type="PROSITE" id="PS50931">
    <property type="entry name" value="HTH_LYSR"/>
    <property type="match status" value="1"/>
</dbReference>
<keyword evidence="3" id="KW-0238">DNA-binding</keyword>
<dbReference type="Gene3D" id="1.10.10.10">
    <property type="entry name" value="Winged helix-like DNA-binding domain superfamily/Winged helix DNA-binding domain"/>
    <property type="match status" value="1"/>
</dbReference>
<organism evidence="6 7">
    <name type="scientific">Kushneria phyllosphaerae</name>
    <dbReference type="NCBI Taxonomy" id="2100822"/>
    <lineage>
        <taxon>Bacteria</taxon>
        <taxon>Pseudomonadati</taxon>
        <taxon>Pseudomonadota</taxon>
        <taxon>Gammaproteobacteria</taxon>
        <taxon>Oceanospirillales</taxon>
        <taxon>Halomonadaceae</taxon>
        <taxon>Kushneria</taxon>
    </lineage>
</organism>
<evidence type="ECO:0000256" key="3">
    <source>
        <dbReference type="ARBA" id="ARBA00023125"/>
    </source>
</evidence>
<evidence type="ECO:0000313" key="7">
    <source>
        <dbReference type="Proteomes" id="UP000244934"/>
    </source>
</evidence>
<dbReference type="EMBL" id="ONZI01000002">
    <property type="protein sequence ID" value="SPJ33793.1"/>
    <property type="molecule type" value="Genomic_DNA"/>
</dbReference>
<evidence type="ECO:0000256" key="1">
    <source>
        <dbReference type="ARBA" id="ARBA00009437"/>
    </source>
</evidence>
<dbReference type="OrthoDB" id="9785745at2"/>
<proteinExistence type="inferred from homology"/>
<dbReference type="Pfam" id="PF03466">
    <property type="entry name" value="LysR_substrate"/>
    <property type="match status" value="1"/>
</dbReference>
<sequence>MLNLTHWRLVVSIADTGTISQAAEDVGMTQSGASQAVAQLEKHLGMKIFSRLHRRMVITAFGEQVVEHARNMLRHHCAIRSLANKLGGPGSARLKLGSFPSVTSTLLPSLLRGFRQRYPEVEVVALEGTDKEVEHWVDHQHVDFGVVLNPDPGRHAIVLGRDAWVALLPTSHPLARRATSNGVSLSELAHQPFILATGGCTVNAQSLARSHSLELTDIRIRVQSWDSACALVREGMGIALVPESTLPENMQGLRVLPLAPSIDRTFGLVRSPNMSVNRAADAFWQHVKGVKG</sequence>
<evidence type="ECO:0000256" key="4">
    <source>
        <dbReference type="ARBA" id="ARBA00023163"/>
    </source>
</evidence>
<keyword evidence="2" id="KW-0805">Transcription regulation</keyword>
<evidence type="ECO:0000259" key="5">
    <source>
        <dbReference type="PROSITE" id="PS50931"/>
    </source>
</evidence>
<dbReference type="GO" id="GO:0003700">
    <property type="term" value="F:DNA-binding transcription factor activity"/>
    <property type="evidence" value="ECO:0007669"/>
    <property type="project" value="InterPro"/>
</dbReference>
<keyword evidence="7" id="KW-1185">Reference proteome</keyword>
<dbReference type="Pfam" id="PF00126">
    <property type="entry name" value="HTH_1"/>
    <property type="match status" value="1"/>
</dbReference>
<dbReference type="InterPro" id="IPR036388">
    <property type="entry name" value="WH-like_DNA-bd_sf"/>
</dbReference>
<gene>
    <name evidence="6" type="primary">gltC_2</name>
    <name evidence="6" type="ORF">KSP9073_01814</name>
</gene>
<dbReference type="InterPro" id="IPR000847">
    <property type="entry name" value="LysR_HTH_N"/>
</dbReference>
<feature type="domain" description="HTH lysR-type" evidence="5">
    <location>
        <begin position="2"/>
        <end position="59"/>
    </location>
</feature>
<dbReference type="SUPFAM" id="SSF53850">
    <property type="entry name" value="Periplasmic binding protein-like II"/>
    <property type="match status" value="1"/>
</dbReference>